<keyword evidence="3" id="KW-0804">Transcription</keyword>
<evidence type="ECO:0000256" key="4">
    <source>
        <dbReference type="PROSITE-ProRule" id="PRU00335"/>
    </source>
</evidence>
<dbReference type="InterPro" id="IPR001647">
    <property type="entry name" value="HTH_TetR"/>
</dbReference>
<dbReference type="PROSITE" id="PS50977">
    <property type="entry name" value="HTH_TETR_2"/>
    <property type="match status" value="1"/>
</dbReference>
<sequence length="292" mass="32212">MNTIKSGFPSPVCVTLITCREATRRRQPRSSLPRARPRASKHCRTRPPHDVTGLFGPPARVNTIENGFPSPVCVTSITCRWTTGRKAAQKLTPKGQPTRERILEHAAALIYDKGVHATNNELVRRAAGVSGSQLSHYFPTKESPVLAVIDWQADSVLGFHRSERFASFDTVEAFQDWAAFYVLSGRPFEDSCSLGSLASEVVKTDLDVHDRLAEVFAQWREIFRVGLDRMRQLGCIDASADPARLADMFLAAYQGGMLLAQVARDIGPLQDAPSAAVDHLRTFVTSDDQHIG</sequence>
<dbReference type="InterPro" id="IPR054156">
    <property type="entry name" value="YxaF_TetR_C"/>
</dbReference>
<reference evidence="7 8" key="1">
    <citation type="submission" date="2023-09" db="EMBL/GenBank/DDBJ databases">
        <title>Micromonospora halotolerans DSM 45598 genome sequence.</title>
        <authorList>
            <person name="Mo P."/>
        </authorList>
    </citation>
    <scope>NUCLEOTIDE SEQUENCE [LARGE SCALE GENOMIC DNA]</scope>
    <source>
        <strain evidence="7 8">DSM 45598</strain>
    </source>
</reference>
<gene>
    <name evidence="7" type="ORF">RMN56_22845</name>
</gene>
<dbReference type="EMBL" id="CP134876">
    <property type="protein sequence ID" value="WNM37957.1"/>
    <property type="molecule type" value="Genomic_DNA"/>
</dbReference>
<dbReference type="PANTHER" id="PTHR47506">
    <property type="entry name" value="TRANSCRIPTIONAL REGULATORY PROTEIN"/>
    <property type="match status" value="1"/>
</dbReference>
<keyword evidence="1" id="KW-0805">Transcription regulation</keyword>
<name>A0ABY9ZSN6_9ACTN</name>
<dbReference type="RefSeq" id="WP_313719559.1">
    <property type="nucleotide sequence ID" value="NZ_CP134876.1"/>
</dbReference>
<evidence type="ECO:0000313" key="8">
    <source>
        <dbReference type="Proteomes" id="UP001303001"/>
    </source>
</evidence>
<evidence type="ECO:0000256" key="3">
    <source>
        <dbReference type="ARBA" id="ARBA00023163"/>
    </source>
</evidence>
<feature type="DNA-binding region" description="H-T-H motif" evidence="4">
    <location>
        <begin position="119"/>
        <end position="138"/>
    </location>
</feature>
<proteinExistence type="predicted"/>
<evidence type="ECO:0000256" key="2">
    <source>
        <dbReference type="ARBA" id="ARBA00023125"/>
    </source>
</evidence>
<feature type="compositionally biased region" description="Basic residues" evidence="5">
    <location>
        <begin position="35"/>
        <end position="46"/>
    </location>
</feature>
<evidence type="ECO:0000256" key="5">
    <source>
        <dbReference type="SAM" id="MobiDB-lite"/>
    </source>
</evidence>
<evidence type="ECO:0000256" key="1">
    <source>
        <dbReference type="ARBA" id="ARBA00023015"/>
    </source>
</evidence>
<evidence type="ECO:0000313" key="7">
    <source>
        <dbReference type="EMBL" id="WNM37957.1"/>
    </source>
</evidence>
<feature type="region of interest" description="Disordered" evidence="5">
    <location>
        <begin position="24"/>
        <end position="52"/>
    </location>
</feature>
<dbReference type="InterPro" id="IPR009057">
    <property type="entry name" value="Homeodomain-like_sf"/>
</dbReference>
<organism evidence="7 8">
    <name type="scientific">Micromonospora halotolerans</name>
    <dbReference type="NCBI Taxonomy" id="709879"/>
    <lineage>
        <taxon>Bacteria</taxon>
        <taxon>Bacillati</taxon>
        <taxon>Actinomycetota</taxon>
        <taxon>Actinomycetes</taxon>
        <taxon>Micromonosporales</taxon>
        <taxon>Micromonosporaceae</taxon>
        <taxon>Micromonospora</taxon>
    </lineage>
</organism>
<dbReference type="Pfam" id="PF21993">
    <property type="entry name" value="TetR_C_13_2"/>
    <property type="match status" value="1"/>
</dbReference>
<keyword evidence="2 4" id="KW-0238">DNA-binding</keyword>
<dbReference type="SUPFAM" id="SSF48498">
    <property type="entry name" value="Tetracyclin repressor-like, C-terminal domain"/>
    <property type="match status" value="1"/>
</dbReference>
<accession>A0ABY9ZSN6</accession>
<dbReference type="Pfam" id="PF00440">
    <property type="entry name" value="TetR_N"/>
    <property type="match status" value="1"/>
</dbReference>
<dbReference type="PANTHER" id="PTHR47506:SF3">
    <property type="entry name" value="HTH-TYPE TRANSCRIPTIONAL REGULATOR LMRA"/>
    <property type="match status" value="1"/>
</dbReference>
<evidence type="ECO:0000259" key="6">
    <source>
        <dbReference type="PROSITE" id="PS50977"/>
    </source>
</evidence>
<protein>
    <submittedName>
        <fullName evidence="7">TetR/AcrR family transcriptional regulator</fullName>
    </submittedName>
</protein>
<dbReference type="InterPro" id="IPR036271">
    <property type="entry name" value="Tet_transcr_reg_TetR-rel_C_sf"/>
</dbReference>
<dbReference type="Gene3D" id="1.10.357.10">
    <property type="entry name" value="Tetracycline Repressor, domain 2"/>
    <property type="match status" value="1"/>
</dbReference>
<dbReference type="SUPFAM" id="SSF46689">
    <property type="entry name" value="Homeodomain-like"/>
    <property type="match status" value="1"/>
</dbReference>
<keyword evidence="8" id="KW-1185">Reference proteome</keyword>
<dbReference type="Proteomes" id="UP001303001">
    <property type="component" value="Chromosome"/>
</dbReference>
<feature type="domain" description="HTH tetR-type" evidence="6">
    <location>
        <begin position="96"/>
        <end position="156"/>
    </location>
</feature>